<comment type="caution">
    <text evidence="2">The sequence shown here is derived from an EMBL/GenBank/DDBJ whole genome shotgun (WGS) entry which is preliminary data.</text>
</comment>
<gene>
    <name evidence="2" type="ORF">CC117_17710</name>
</gene>
<sequence>MLLPGAVLSLVVVSALVAPGFGVVVTGRGQPRPPDLGGPILVPTVTTTATPVPSPTTEEPAPTGVPTGVSAEQTRQRYLRELATRMSGQETPQRLAIRPDDAPAVTYRPLPAATTDPSAAPAPVLSEPGVTLVPSAPPRAPGRALPAATP</sequence>
<proteinExistence type="predicted"/>
<dbReference type="EMBL" id="MBLM01000116">
    <property type="protein sequence ID" value="OHV36514.1"/>
    <property type="molecule type" value="Genomic_DNA"/>
</dbReference>
<feature type="compositionally biased region" description="Low complexity" evidence="1">
    <location>
        <begin position="109"/>
        <end position="123"/>
    </location>
</feature>
<organism evidence="2 3">
    <name type="scientific">Parafrankia colletiae</name>
    <dbReference type="NCBI Taxonomy" id="573497"/>
    <lineage>
        <taxon>Bacteria</taxon>
        <taxon>Bacillati</taxon>
        <taxon>Actinomycetota</taxon>
        <taxon>Actinomycetes</taxon>
        <taxon>Frankiales</taxon>
        <taxon>Frankiaceae</taxon>
        <taxon>Parafrankia</taxon>
    </lineage>
</organism>
<protein>
    <submittedName>
        <fullName evidence="2">Uncharacterized protein</fullName>
    </submittedName>
</protein>
<reference evidence="3" key="1">
    <citation type="submission" date="2016-07" db="EMBL/GenBank/DDBJ databases">
        <title>Sequence Frankia sp. strain CcI1.17.</title>
        <authorList>
            <person name="Ghodhbane-Gtari F."/>
            <person name="Swanson E."/>
            <person name="Gueddou A."/>
            <person name="Morris K."/>
            <person name="Hezbri K."/>
            <person name="Ktari A."/>
            <person name="Nouioui I."/>
            <person name="Abebe-Akele F."/>
            <person name="Simpson S."/>
            <person name="Thomas K."/>
            <person name="Gtari M."/>
            <person name="Tisa L.S."/>
            <person name="Hurst S."/>
        </authorList>
    </citation>
    <scope>NUCLEOTIDE SEQUENCE [LARGE SCALE GENOMIC DNA]</scope>
    <source>
        <strain evidence="3">Cc1.17</strain>
    </source>
</reference>
<evidence type="ECO:0000256" key="1">
    <source>
        <dbReference type="SAM" id="MobiDB-lite"/>
    </source>
</evidence>
<feature type="compositionally biased region" description="Low complexity" evidence="1">
    <location>
        <begin position="141"/>
        <end position="150"/>
    </location>
</feature>
<feature type="region of interest" description="Disordered" evidence="1">
    <location>
        <begin position="85"/>
        <end position="150"/>
    </location>
</feature>
<keyword evidence="3" id="KW-1185">Reference proteome</keyword>
<feature type="compositionally biased region" description="Low complexity" evidence="1">
    <location>
        <begin position="44"/>
        <end position="62"/>
    </location>
</feature>
<feature type="region of interest" description="Disordered" evidence="1">
    <location>
        <begin position="44"/>
        <end position="73"/>
    </location>
</feature>
<evidence type="ECO:0000313" key="3">
    <source>
        <dbReference type="Proteomes" id="UP000179627"/>
    </source>
</evidence>
<dbReference type="RefSeq" id="WP_071084807.1">
    <property type="nucleotide sequence ID" value="NZ_MBLM01000116.1"/>
</dbReference>
<dbReference type="AlphaFoldDB" id="A0A1S1QVQ7"/>
<name>A0A1S1QVQ7_9ACTN</name>
<evidence type="ECO:0000313" key="2">
    <source>
        <dbReference type="EMBL" id="OHV36514.1"/>
    </source>
</evidence>
<dbReference type="Proteomes" id="UP000179627">
    <property type="component" value="Unassembled WGS sequence"/>
</dbReference>
<accession>A0A1S1QVQ7</accession>